<protein>
    <submittedName>
        <fullName evidence="2">Uncharacterized protein</fullName>
    </submittedName>
</protein>
<evidence type="ECO:0000256" key="1">
    <source>
        <dbReference type="SAM" id="MobiDB-lite"/>
    </source>
</evidence>
<dbReference type="EMBL" id="AWOR01000069">
    <property type="protein sequence ID" value="KGH26273.1"/>
    <property type="molecule type" value="Genomic_DNA"/>
</dbReference>
<accession>A0A096F970</accession>
<dbReference type="Proteomes" id="UP000029553">
    <property type="component" value="Unassembled WGS sequence"/>
</dbReference>
<proteinExistence type="predicted"/>
<gene>
    <name evidence="2" type="ORF">P353_22345</name>
</gene>
<comment type="caution">
    <text evidence="2">The sequence shown here is derived from an EMBL/GenBank/DDBJ whole genome shotgun (WGS) entry which is preliminary data.</text>
</comment>
<name>A0A096F970_COMTE</name>
<feature type="region of interest" description="Disordered" evidence="1">
    <location>
        <begin position="164"/>
        <end position="187"/>
    </location>
</feature>
<dbReference type="RefSeq" id="WP_034374304.1">
    <property type="nucleotide sequence ID" value="NZ_AWOR01000069.1"/>
</dbReference>
<reference evidence="2 3" key="1">
    <citation type="submission" date="2013-09" db="EMBL/GenBank/DDBJ databases">
        <title>High correlation between genotypes and phenotypes of environmental bacteria Comamonas testosteroni strains.</title>
        <authorList>
            <person name="Liu L."/>
            <person name="Zhu W."/>
            <person name="Xia X."/>
            <person name="Xu B."/>
            <person name="Luo M."/>
            <person name="Wang G."/>
        </authorList>
    </citation>
    <scope>NUCLEOTIDE SEQUENCE [LARGE SCALE GENOMIC DNA]</scope>
    <source>
        <strain evidence="2 3">JL40</strain>
    </source>
</reference>
<dbReference type="AlphaFoldDB" id="A0A096F970"/>
<sequence length="187" mass="21094">MATNIEICTNALLLLGDSAIASLTENTDRARRCANIYPQAKRDVLRAHPWNCLVRRVQLAPLAQAPAFGWNQQFAVPGDFLRLLDVSVNRCQVDFEYEDRKILANATVLNVRYLADLPESAWDANLTDIMIKRMVKDLAYPITKSTSLAQLKAQEFEVAWKRAKSVDGQENPPEEFSSNSPFLEARL</sequence>
<evidence type="ECO:0000313" key="2">
    <source>
        <dbReference type="EMBL" id="KGH26273.1"/>
    </source>
</evidence>
<organism evidence="2 3">
    <name type="scientific">Comamonas testosteroni</name>
    <name type="common">Pseudomonas testosteroni</name>
    <dbReference type="NCBI Taxonomy" id="285"/>
    <lineage>
        <taxon>Bacteria</taxon>
        <taxon>Pseudomonadati</taxon>
        <taxon>Pseudomonadota</taxon>
        <taxon>Betaproteobacteria</taxon>
        <taxon>Burkholderiales</taxon>
        <taxon>Comamonadaceae</taxon>
        <taxon>Comamonas</taxon>
    </lineage>
</organism>
<evidence type="ECO:0000313" key="3">
    <source>
        <dbReference type="Proteomes" id="UP000029553"/>
    </source>
</evidence>